<dbReference type="EMBL" id="CAUJNA010003168">
    <property type="protein sequence ID" value="CAJ1395484.1"/>
    <property type="molecule type" value="Genomic_DNA"/>
</dbReference>
<sequence length="277" mass="28085">MGFEALKPAPGGAAEAQKALDKASGANRASALAALALALGAEGKFEDSLTRGLEALDLCEVQKDNKGKGCCFFAVARTHLLRGALAQAQQMSAAALKIFQEAKDGAWEEAAAKLLLAASVGKAGPGGAAAAAGACAGAAAAALLGAAERRRGSLLRIAEAKGLSSRGDHEAALKRVCDPYTLASGEPDDLTAETPMCPADLGIGLTPEVSAALSRAVEVLAKGGSAKEKAAAAEAKANVLAIQGGGNKPLQSGRWMLPRRQWKRPRLTLPGAPCWLD</sequence>
<keyword evidence="2" id="KW-1185">Reference proteome</keyword>
<organism evidence="1 2">
    <name type="scientific">Effrenium voratum</name>
    <dbReference type="NCBI Taxonomy" id="2562239"/>
    <lineage>
        <taxon>Eukaryota</taxon>
        <taxon>Sar</taxon>
        <taxon>Alveolata</taxon>
        <taxon>Dinophyceae</taxon>
        <taxon>Suessiales</taxon>
        <taxon>Symbiodiniaceae</taxon>
        <taxon>Effrenium</taxon>
    </lineage>
</organism>
<reference evidence="1" key="1">
    <citation type="submission" date="2023-08" db="EMBL/GenBank/DDBJ databases">
        <authorList>
            <person name="Chen Y."/>
            <person name="Shah S."/>
            <person name="Dougan E. K."/>
            <person name="Thang M."/>
            <person name="Chan C."/>
        </authorList>
    </citation>
    <scope>NUCLEOTIDE SEQUENCE</scope>
</reference>
<accession>A0AA36IZ42</accession>
<protein>
    <submittedName>
        <fullName evidence="1">Uncharacterized protein</fullName>
    </submittedName>
</protein>
<comment type="caution">
    <text evidence="1">The sequence shown here is derived from an EMBL/GenBank/DDBJ whole genome shotgun (WGS) entry which is preliminary data.</text>
</comment>
<dbReference type="Proteomes" id="UP001178507">
    <property type="component" value="Unassembled WGS sequence"/>
</dbReference>
<dbReference type="AlphaFoldDB" id="A0AA36IZ42"/>
<gene>
    <name evidence="1" type="ORF">EVOR1521_LOCUS19909</name>
</gene>
<evidence type="ECO:0000313" key="1">
    <source>
        <dbReference type="EMBL" id="CAJ1395484.1"/>
    </source>
</evidence>
<evidence type="ECO:0000313" key="2">
    <source>
        <dbReference type="Proteomes" id="UP001178507"/>
    </source>
</evidence>
<name>A0AA36IZ42_9DINO</name>
<proteinExistence type="predicted"/>